<comment type="caution">
    <text evidence="1">The sequence shown here is derived from an EMBL/GenBank/DDBJ whole genome shotgun (WGS) entry which is preliminary data.</text>
</comment>
<dbReference type="EMBL" id="JARK01001425">
    <property type="protein sequence ID" value="EYC04130.1"/>
    <property type="molecule type" value="Genomic_DNA"/>
</dbReference>
<dbReference type="Proteomes" id="UP000024635">
    <property type="component" value="Unassembled WGS sequence"/>
</dbReference>
<name>A0A016TN14_9BILA</name>
<evidence type="ECO:0000313" key="2">
    <source>
        <dbReference type="Proteomes" id="UP000024635"/>
    </source>
</evidence>
<keyword evidence="2" id="KW-1185">Reference proteome</keyword>
<protein>
    <submittedName>
        <fullName evidence="1">Uncharacterized protein</fullName>
    </submittedName>
</protein>
<organism evidence="1 2">
    <name type="scientific">Ancylostoma ceylanicum</name>
    <dbReference type="NCBI Taxonomy" id="53326"/>
    <lineage>
        <taxon>Eukaryota</taxon>
        <taxon>Metazoa</taxon>
        <taxon>Ecdysozoa</taxon>
        <taxon>Nematoda</taxon>
        <taxon>Chromadorea</taxon>
        <taxon>Rhabditida</taxon>
        <taxon>Rhabditina</taxon>
        <taxon>Rhabditomorpha</taxon>
        <taxon>Strongyloidea</taxon>
        <taxon>Ancylostomatidae</taxon>
        <taxon>Ancylostomatinae</taxon>
        <taxon>Ancylostoma</taxon>
    </lineage>
</organism>
<proteinExistence type="predicted"/>
<accession>A0A016TN14</accession>
<sequence length="139" mass="15421">MGDPARMREYGRRTPDTDDYVVIITPTALTSLQKGNAFGSIPLGMIYAHDVGGNRNSAPSYSAALALSSGEMHTNARRAKRVWWVMITAIAKMPVGAVRWNEPKSWGRQCPILANTCRSVHRWRSCASVPVITYEAVYH</sequence>
<reference evidence="2" key="1">
    <citation type="journal article" date="2015" name="Nat. Genet.">
        <title>The genome and transcriptome of the zoonotic hookworm Ancylostoma ceylanicum identify infection-specific gene families.</title>
        <authorList>
            <person name="Schwarz E.M."/>
            <person name="Hu Y."/>
            <person name="Antoshechkin I."/>
            <person name="Miller M.M."/>
            <person name="Sternberg P.W."/>
            <person name="Aroian R.V."/>
        </authorList>
    </citation>
    <scope>NUCLEOTIDE SEQUENCE</scope>
    <source>
        <strain evidence="2">HY135</strain>
    </source>
</reference>
<dbReference type="AlphaFoldDB" id="A0A016TN14"/>
<evidence type="ECO:0000313" key="1">
    <source>
        <dbReference type="EMBL" id="EYC04130.1"/>
    </source>
</evidence>
<gene>
    <name evidence="1" type="primary">Acey_s0089.g2232</name>
    <name evidence="1" type="ORF">Y032_0089g2232</name>
</gene>